<accession>A0A2H0K781</accession>
<reference evidence="2 3" key="1">
    <citation type="submission" date="2017-09" db="EMBL/GenBank/DDBJ databases">
        <title>Depth-based differentiation of microbial function through sediment-hosted aquifers and enrichment of novel symbionts in the deep terrestrial subsurface.</title>
        <authorList>
            <person name="Probst A.J."/>
            <person name="Ladd B."/>
            <person name="Jarett J.K."/>
            <person name="Geller-Mcgrath D.E."/>
            <person name="Sieber C.M."/>
            <person name="Emerson J.B."/>
            <person name="Anantharaman K."/>
            <person name="Thomas B.C."/>
            <person name="Malmstrom R."/>
            <person name="Stieglmeier M."/>
            <person name="Klingl A."/>
            <person name="Woyke T."/>
            <person name="Ryan C.M."/>
            <person name="Banfield J.F."/>
        </authorList>
    </citation>
    <scope>NUCLEOTIDE SEQUENCE [LARGE SCALE GENOMIC DNA]</scope>
    <source>
        <strain evidence="2">CG11_big_fil_rev_8_21_14_0_20_40_24</strain>
    </source>
</reference>
<evidence type="ECO:0000256" key="1">
    <source>
        <dbReference type="SAM" id="Phobius"/>
    </source>
</evidence>
<comment type="caution">
    <text evidence="2">The sequence shown here is derived from an EMBL/GenBank/DDBJ whole genome shotgun (WGS) entry which is preliminary data.</text>
</comment>
<evidence type="ECO:0000313" key="3">
    <source>
        <dbReference type="Proteomes" id="UP000229834"/>
    </source>
</evidence>
<gene>
    <name evidence="2" type="ORF">COV95_00500</name>
</gene>
<keyword evidence="1" id="KW-0812">Transmembrane</keyword>
<sequence length="106" mass="12116">MKTKALIQQNPRIIVLSLFTIVMFSLLFYFYAINRTVRNIVHRQNIEKELAVISARIGELEFKYISLNNSINFETAESMGFVVAKETKYVSRKSSVAVLSPGGQRQ</sequence>
<proteinExistence type="predicted"/>
<name>A0A2H0K781_9BACT</name>
<dbReference type="Proteomes" id="UP000229834">
    <property type="component" value="Unassembled WGS sequence"/>
</dbReference>
<dbReference type="AlphaFoldDB" id="A0A2H0K781"/>
<evidence type="ECO:0008006" key="4">
    <source>
        <dbReference type="Google" id="ProtNLM"/>
    </source>
</evidence>
<evidence type="ECO:0000313" key="2">
    <source>
        <dbReference type="EMBL" id="PIQ67112.1"/>
    </source>
</evidence>
<protein>
    <recommendedName>
        <fullName evidence="4">Cell division protein FtsL</fullName>
    </recommendedName>
</protein>
<keyword evidence="1" id="KW-0472">Membrane</keyword>
<dbReference type="EMBL" id="PCVC01000014">
    <property type="protein sequence ID" value="PIQ67112.1"/>
    <property type="molecule type" value="Genomic_DNA"/>
</dbReference>
<keyword evidence="1" id="KW-1133">Transmembrane helix</keyword>
<organism evidence="2 3">
    <name type="scientific">Candidatus Zambryskibacteria bacterium CG11_big_fil_rev_8_21_14_0_20_40_24</name>
    <dbReference type="NCBI Taxonomy" id="1975116"/>
    <lineage>
        <taxon>Bacteria</taxon>
        <taxon>Candidatus Zambryskiibacteriota</taxon>
    </lineage>
</organism>
<feature type="transmembrane region" description="Helical" evidence="1">
    <location>
        <begin position="12"/>
        <end position="32"/>
    </location>
</feature>